<feature type="compositionally biased region" description="Basic and acidic residues" evidence="5">
    <location>
        <begin position="451"/>
        <end position="461"/>
    </location>
</feature>
<dbReference type="Gene3D" id="2.60.40.2030">
    <property type="match status" value="1"/>
</dbReference>
<feature type="domain" description="Secretion system C-terminal sorting" evidence="7">
    <location>
        <begin position="590"/>
        <end position="657"/>
    </location>
</feature>
<evidence type="ECO:0000313" key="9">
    <source>
        <dbReference type="Proteomes" id="UP001596287"/>
    </source>
</evidence>
<evidence type="ECO:0000256" key="4">
    <source>
        <dbReference type="ARBA" id="ARBA00022801"/>
    </source>
</evidence>
<feature type="compositionally biased region" description="Polar residues" evidence="5">
    <location>
        <begin position="168"/>
        <end position="179"/>
    </location>
</feature>
<dbReference type="Proteomes" id="UP001596287">
    <property type="component" value="Unassembled WGS sequence"/>
</dbReference>
<dbReference type="EMBL" id="JBHSQB010000003">
    <property type="protein sequence ID" value="MFC6095319.1"/>
    <property type="molecule type" value="Genomic_DNA"/>
</dbReference>
<dbReference type="InterPro" id="IPR038081">
    <property type="entry name" value="CalX-like_sf"/>
</dbReference>
<dbReference type="InterPro" id="IPR007346">
    <property type="entry name" value="Endonuclease-I"/>
</dbReference>
<evidence type="ECO:0000313" key="8">
    <source>
        <dbReference type="EMBL" id="MFC6095319.1"/>
    </source>
</evidence>
<organism evidence="8 9">
    <name type="scientific">Flavobacterium qiangtangense</name>
    <dbReference type="NCBI Taxonomy" id="1442595"/>
    <lineage>
        <taxon>Bacteria</taxon>
        <taxon>Pseudomonadati</taxon>
        <taxon>Bacteroidota</taxon>
        <taxon>Flavobacteriia</taxon>
        <taxon>Flavobacteriales</taxon>
        <taxon>Flavobacteriaceae</taxon>
        <taxon>Flavobacterium</taxon>
    </lineage>
</organism>
<evidence type="ECO:0000256" key="2">
    <source>
        <dbReference type="ARBA" id="ARBA00022722"/>
    </source>
</evidence>
<reference evidence="9" key="1">
    <citation type="journal article" date="2019" name="Int. J. Syst. Evol. Microbiol.">
        <title>The Global Catalogue of Microorganisms (GCM) 10K type strain sequencing project: providing services to taxonomists for standard genome sequencing and annotation.</title>
        <authorList>
            <consortium name="The Broad Institute Genomics Platform"/>
            <consortium name="The Broad Institute Genome Sequencing Center for Infectious Disease"/>
            <person name="Wu L."/>
            <person name="Ma J."/>
        </authorList>
    </citation>
    <scope>NUCLEOTIDE SEQUENCE [LARGE SCALE GENOMIC DNA]</scope>
    <source>
        <strain evidence="9">CCUG 49679</strain>
    </source>
</reference>
<evidence type="ECO:0000256" key="6">
    <source>
        <dbReference type="SAM" id="SignalP"/>
    </source>
</evidence>
<protein>
    <submittedName>
        <fullName evidence="8">Endonuclease</fullName>
    </submittedName>
</protein>
<dbReference type="NCBIfam" id="TIGR04183">
    <property type="entry name" value="Por_Secre_tail"/>
    <property type="match status" value="1"/>
</dbReference>
<feature type="chain" id="PRO_5046289462" evidence="6">
    <location>
        <begin position="21"/>
        <end position="658"/>
    </location>
</feature>
<evidence type="ECO:0000256" key="1">
    <source>
        <dbReference type="ARBA" id="ARBA00006429"/>
    </source>
</evidence>
<dbReference type="Pfam" id="PF18962">
    <property type="entry name" value="Por_Secre_tail"/>
    <property type="match status" value="1"/>
</dbReference>
<dbReference type="Pfam" id="PF04231">
    <property type="entry name" value="Endonuclease_1"/>
    <property type="match status" value="1"/>
</dbReference>
<keyword evidence="2" id="KW-0540">Nuclease</keyword>
<dbReference type="InterPro" id="IPR044925">
    <property type="entry name" value="His-Me_finger_sf"/>
</dbReference>
<keyword evidence="9" id="KW-1185">Reference proteome</keyword>
<evidence type="ECO:0000259" key="7">
    <source>
        <dbReference type="Pfam" id="PF18962"/>
    </source>
</evidence>
<keyword evidence="4" id="KW-0378">Hydrolase</keyword>
<accession>A0ABW1PIF3</accession>
<comment type="caution">
    <text evidence="8">The sequence shown here is derived from an EMBL/GenBank/DDBJ whole genome shotgun (WGS) entry which is preliminary data.</text>
</comment>
<dbReference type="GO" id="GO:0004519">
    <property type="term" value="F:endonuclease activity"/>
    <property type="evidence" value="ECO:0007669"/>
    <property type="project" value="UniProtKB-KW"/>
</dbReference>
<evidence type="ECO:0000256" key="3">
    <source>
        <dbReference type="ARBA" id="ARBA00022729"/>
    </source>
</evidence>
<feature type="signal peptide" evidence="6">
    <location>
        <begin position="1"/>
        <end position="20"/>
    </location>
</feature>
<proteinExistence type="inferred from homology"/>
<keyword evidence="8" id="KW-0255">Endonuclease</keyword>
<feature type="region of interest" description="Disordered" evidence="5">
    <location>
        <begin position="168"/>
        <end position="199"/>
    </location>
</feature>
<dbReference type="PANTHER" id="PTHR33607">
    <property type="entry name" value="ENDONUCLEASE-1"/>
    <property type="match status" value="1"/>
</dbReference>
<evidence type="ECO:0000256" key="5">
    <source>
        <dbReference type="SAM" id="MobiDB-lite"/>
    </source>
</evidence>
<comment type="similarity">
    <text evidence="1">Belongs to the EndA/NucM nuclease family.</text>
</comment>
<name>A0ABW1PIF3_9FLAO</name>
<dbReference type="SUPFAM" id="SSF141072">
    <property type="entry name" value="CalX-like"/>
    <property type="match status" value="1"/>
</dbReference>
<feature type="region of interest" description="Disordered" evidence="5">
    <location>
        <begin position="451"/>
        <end position="471"/>
    </location>
</feature>
<gene>
    <name evidence="8" type="ORF">ACFPVY_01560</name>
</gene>
<dbReference type="PANTHER" id="PTHR33607:SF2">
    <property type="entry name" value="ENDONUCLEASE-1"/>
    <property type="match status" value="1"/>
</dbReference>
<dbReference type="RefSeq" id="WP_379789933.1">
    <property type="nucleotide sequence ID" value="NZ_JBHSQB010000003.1"/>
</dbReference>
<keyword evidence="3 6" id="KW-0732">Signal</keyword>
<sequence>MVKKYILGLVLTLATSISYGQIVINEIDSDTPGTDTKEFVELKTATPNFPLDGYVLVFFNGNTSSASTGNKSYFAISLNGVVTDANGLALIGNELVAPVPAKVFGNASIQNGPDAVAVYQGAYADFPLGTLATTTNLITALGHGTHTGDEMAALLVLLGNPPYAKEGTTTTLSQANSIQRKPDGTYEAKAPTPGANNDGSGITFNGVTISVPANLYNEGDSFPITFTTQTAVSSPLTFTFSLNNETFDTADFTGNTIVTIPAGSTTFTSTIQLVDDTFDEGDELLKIKFGTLPFGFIRMNDNVEIQVVDNDFTTSPWGTPLNPTYGNVANTIPAGYYDSLNGKSGTQLKQAVQDIIANPAVVRAHNYGDIVEILKKADQSPLNSNQVWLMYKEVPRAKYLYQGDESSSTGRWNREHIYPQSRGGYAGGTSSTADGFDIWVSSSADSLAHGHADAHHLRAEDGPENSSRNNKDYGLSDYNGFAGNLGSWKGDVARAVFYMAVRYNGLQVVEGNPADATVGQLGDLTTLLQWNTMDPADDFEMNRNNYIQTWQKNRNPFIDHPELASYIWGANAGQVYNLSTDNFDELKLALYPNPAKNMITIAGINADATIEIYNVSGQKVMTNNFNGTTSIPLNLTSGVYIGRITSEGRTSVKKIVIQ</sequence>
<dbReference type="InterPro" id="IPR026444">
    <property type="entry name" value="Secre_tail"/>
</dbReference>
<dbReference type="SUPFAM" id="SSF54060">
    <property type="entry name" value="His-Me finger endonucleases"/>
    <property type="match status" value="1"/>
</dbReference>